<comment type="caution">
    <text evidence="2">The sequence shown here is derived from an EMBL/GenBank/DDBJ whole genome shotgun (WGS) entry which is preliminary data.</text>
</comment>
<proteinExistence type="predicted"/>
<feature type="domain" description="AB hydrolase-1" evidence="1">
    <location>
        <begin position="4"/>
        <end position="229"/>
    </location>
</feature>
<evidence type="ECO:0000313" key="2">
    <source>
        <dbReference type="EMBL" id="MFB9643351.1"/>
    </source>
</evidence>
<dbReference type="InterPro" id="IPR000073">
    <property type="entry name" value="AB_hydrolase_1"/>
</dbReference>
<name>A0ABV5SV54_9MICO</name>
<evidence type="ECO:0000313" key="3">
    <source>
        <dbReference type="Proteomes" id="UP001589667"/>
    </source>
</evidence>
<sequence>MTTLLLHGLGADRRQPLELLAPVVRQVAGDDELVIAPDVRAHGGYLTVGEPADFALDRLAAEIATTVREQFEESTGRPLDDGEPLTVLGISMGAAIALRLALDELLPIDRAVFVRPAFDDRSLPDNLRVFPVIGQLLVDAGAAGAAEFREREIFHRIAAESPAGAKGLLSQFTSPDAARRAMRLIEIPRNRAFVDDGELARLAPRGIRSLVVAAPRDPVHPVPIAERWAIGLEAPLVMLTARDDGQARQNAVLGRQLARWLEASDARRGTRG</sequence>
<dbReference type="SUPFAM" id="SSF53474">
    <property type="entry name" value="alpha/beta-Hydrolases"/>
    <property type="match status" value="1"/>
</dbReference>
<reference evidence="2 3" key="1">
    <citation type="submission" date="2024-09" db="EMBL/GenBank/DDBJ databases">
        <authorList>
            <person name="Sun Q."/>
            <person name="Mori K."/>
        </authorList>
    </citation>
    <scope>NUCLEOTIDE SEQUENCE [LARGE SCALE GENOMIC DNA]</scope>
    <source>
        <strain evidence="2 3">JCM 14321</strain>
    </source>
</reference>
<dbReference type="InterPro" id="IPR029058">
    <property type="entry name" value="AB_hydrolase_fold"/>
</dbReference>
<keyword evidence="2" id="KW-0378">Hydrolase</keyword>
<accession>A0ABV5SV54</accession>
<dbReference type="Proteomes" id="UP001589667">
    <property type="component" value="Unassembled WGS sequence"/>
</dbReference>
<dbReference type="EMBL" id="JBHMBL010000003">
    <property type="protein sequence ID" value="MFB9643351.1"/>
    <property type="molecule type" value="Genomic_DNA"/>
</dbReference>
<protein>
    <submittedName>
        <fullName evidence="2">Alpha/beta fold hydrolase</fullName>
    </submittedName>
</protein>
<keyword evidence="3" id="KW-1185">Reference proteome</keyword>
<dbReference type="RefSeq" id="WP_157425128.1">
    <property type="nucleotide sequence ID" value="NZ_BAAANI010000004.1"/>
</dbReference>
<gene>
    <name evidence="2" type="ORF">ACFFQV_13720</name>
</gene>
<dbReference type="GO" id="GO:0016787">
    <property type="term" value="F:hydrolase activity"/>
    <property type="evidence" value="ECO:0007669"/>
    <property type="project" value="UniProtKB-KW"/>
</dbReference>
<organism evidence="2 3">
    <name type="scientific">Agromyces lapidis</name>
    <dbReference type="NCBI Taxonomy" id="279574"/>
    <lineage>
        <taxon>Bacteria</taxon>
        <taxon>Bacillati</taxon>
        <taxon>Actinomycetota</taxon>
        <taxon>Actinomycetes</taxon>
        <taxon>Micrococcales</taxon>
        <taxon>Microbacteriaceae</taxon>
        <taxon>Agromyces</taxon>
    </lineage>
</organism>
<dbReference type="Gene3D" id="3.40.50.1820">
    <property type="entry name" value="alpha/beta hydrolase"/>
    <property type="match status" value="1"/>
</dbReference>
<evidence type="ECO:0000259" key="1">
    <source>
        <dbReference type="Pfam" id="PF12697"/>
    </source>
</evidence>
<dbReference type="Pfam" id="PF12697">
    <property type="entry name" value="Abhydrolase_6"/>
    <property type="match status" value="1"/>
</dbReference>